<keyword evidence="1" id="KW-0560">Oxidoreductase</keyword>
<dbReference type="EMBL" id="JBHSJJ010000002">
    <property type="protein sequence ID" value="MFC4870789.1"/>
    <property type="molecule type" value="Genomic_DNA"/>
</dbReference>
<accession>A0ABV9SX62</accession>
<evidence type="ECO:0000313" key="1">
    <source>
        <dbReference type="EMBL" id="MFC4870789.1"/>
    </source>
</evidence>
<protein>
    <submittedName>
        <fullName evidence="1">FAD-dependent oxidoreductase</fullName>
        <ecNumber evidence="1">1.-.-.-</ecNumber>
    </submittedName>
</protein>
<dbReference type="PANTHER" id="PTHR42716">
    <property type="entry name" value="L-ASPARTATE OXIDASE"/>
    <property type="match status" value="1"/>
</dbReference>
<dbReference type="InterPro" id="IPR036188">
    <property type="entry name" value="FAD/NAD-bd_sf"/>
</dbReference>
<dbReference type="EC" id="1.-.-.-" evidence="1"/>
<gene>
    <name evidence="1" type="ORF">ACFPFU_03765</name>
</gene>
<dbReference type="SUPFAM" id="SSF51905">
    <property type="entry name" value="FAD/NAD(P)-binding domain"/>
    <property type="match status" value="1"/>
</dbReference>
<keyword evidence="2" id="KW-1185">Reference proteome</keyword>
<dbReference type="RefSeq" id="WP_377061659.1">
    <property type="nucleotide sequence ID" value="NZ_JBHSJJ010000002.1"/>
</dbReference>
<proteinExistence type="predicted"/>
<reference evidence="2" key="1">
    <citation type="journal article" date="2019" name="Int. J. Syst. Evol. Microbiol.">
        <title>The Global Catalogue of Microorganisms (GCM) 10K type strain sequencing project: providing services to taxonomists for standard genome sequencing and annotation.</title>
        <authorList>
            <consortium name="The Broad Institute Genomics Platform"/>
            <consortium name="The Broad Institute Genome Sequencing Center for Infectious Disease"/>
            <person name="Wu L."/>
            <person name="Ma J."/>
        </authorList>
    </citation>
    <scope>NUCLEOTIDE SEQUENCE [LARGE SCALE GENOMIC DNA]</scope>
    <source>
        <strain evidence="2">CGMCC 4.7466</strain>
    </source>
</reference>
<name>A0ABV9SX62_9BACT</name>
<dbReference type="Pfam" id="PF12831">
    <property type="entry name" value="FAD_oxidored"/>
    <property type="match status" value="1"/>
</dbReference>
<dbReference type="Gene3D" id="3.50.50.60">
    <property type="entry name" value="FAD/NAD(P)-binding domain"/>
    <property type="match status" value="1"/>
</dbReference>
<dbReference type="GO" id="GO:0016491">
    <property type="term" value="F:oxidoreductase activity"/>
    <property type="evidence" value="ECO:0007669"/>
    <property type="project" value="UniProtKB-KW"/>
</dbReference>
<dbReference type="Proteomes" id="UP001595818">
    <property type="component" value="Unassembled WGS sequence"/>
</dbReference>
<dbReference type="PANTHER" id="PTHR42716:SF1">
    <property type="entry name" value="SLL0471 PROTEIN"/>
    <property type="match status" value="1"/>
</dbReference>
<dbReference type="InterPro" id="IPR005288">
    <property type="entry name" value="NadB"/>
</dbReference>
<evidence type="ECO:0000313" key="2">
    <source>
        <dbReference type="Proteomes" id="UP001595818"/>
    </source>
</evidence>
<sequence>MDRRNFIGRLTAGGLAASALPHLAFPAPVSYVSRAGAKEMKADVVIAGGGLGGFAAGMAALRNGLKVIMTEETDWIGGQITQQGVPSDEHQWIETTGATQMYRDYRNGVRDYYRKYYPMREEARKNPLLNPGNSTGARRLGHEPKVTLAVMYQMLAPYLSNGQLTLLLEHKVIDADNDGEMVRSLLAKSRIRGSETVLEAPYFIDATELGDLLPLTNTAYVTGTESNKQTGEMHAPDQADPDNDQAFTLCFAVDYLEGEDHTIDKPDEYEFWRNFEPKMKPPWSGKLLDWHYSNPSTLEPRLLGFDPRGGNTGDLLNLWNYRRLVHKDNFEPGFFKGDITVVNWPQNDYFLGSLIDVPEETFKKHVARATQLNLSLLYWLQTEAPRMDGGRGWPGLRLRKDVMGTEDGMAKYPYVRESRRIKALFTILEEHVGRENRASVTGNPNVEKAENFYDSVGIGYYHIDLHPSTGGDNYIDFRSFPFQIPLGALIPETKENLFPANKNIGTTHITNGCYRLAPVEWSIGEAVGLLLAFSSKRRVRPREIREGKLLAAFQQFVRSQGIHTHWPDQV</sequence>
<organism evidence="1 2">
    <name type="scientific">Negadavirga shengliensis</name>
    <dbReference type="NCBI Taxonomy" id="1389218"/>
    <lineage>
        <taxon>Bacteria</taxon>
        <taxon>Pseudomonadati</taxon>
        <taxon>Bacteroidota</taxon>
        <taxon>Cytophagia</taxon>
        <taxon>Cytophagales</taxon>
        <taxon>Cyclobacteriaceae</taxon>
        <taxon>Negadavirga</taxon>
    </lineage>
</organism>
<comment type="caution">
    <text evidence="1">The sequence shown here is derived from an EMBL/GenBank/DDBJ whole genome shotgun (WGS) entry which is preliminary data.</text>
</comment>